<organism evidence="1 2">
    <name type="scientific">Dietzia maris</name>
    <dbReference type="NCBI Taxonomy" id="37915"/>
    <lineage>
        <taxon>Bacteria</taxon>
        <taxon>Bacillati</taxon>
        <taxon>Actinomycetota</taxon>
        <taxon>Actinomycetes</taxon>
        <taxon>Mycobacteriales</taxon>
        <taxon>Dietziaceae</taxon>
        <taxon>Dietzia</taxon>
    </lineage>
</organism>
<dbReference type="InterPro" id="IPR021400">
    <property type="entry name" value="DUF3039"/>
</dbReference>
<dbReference type="EMBL" id="QNTT01000011">
    <property type="protein sequence ID" value="RBA37894.1"/>
    <property type="molecule type" value="Genomic_DNA"/>
</dbReference>
<dbReference type="Pfam" id="PF11238">
    <property type="entry name" value="DUF3039"/>
    <property type="match status" value="1"/>
</dbReference>
<dbReference type="AlphaFoldDB" id="A0A365PBL4"/>
<protein>
    <submittedName>
        <fullName evidence="1">DUF3039 domain-containing protein</fullName>
    </submittedName>
</protein>
<accession>A0A365PBL4</accession>
<sequence>MSFSVEAVREDDYRADEITVEITPEPRFAASDLLWQLTIRILISIDPPEQGWDRYGDIYSNIADPGAWAKRREALATLVTAGDLALSEPGSMSHYTHREHLAGKTINGEAVRALCGPFFVPRQDHHSLPLCPKCAERYAAL</sequence>
<proteinExistence type="predicted"/>
<gene>
    <name evidence="1" type="ORF">DQ226_06010</name>
</gene>
<dbReference type="Proteomes" id="UP000252187">
    <property type="component" value="Unassembled WGS sequence"/>
</dbReference>
<comment type="caution">
    <text evidence="1">The sequence shown here is derived from an EMBL/GenBank/DDBJ whole genome shotgun (WGS) entry which is preliminary data.</text>
</comment>
<evidence type="ECO:0000313" key="1">
    <source>
        <dbReference type="EMBL" id="RBA37894.1"/>
    </source>
</evidence>
<name>A0A365PBL4_9ACTN</name>
<evidence type="ECO:0000313" key="2">
    <source>
        <dbReference type="Proteomes" id="UP000252187"/>
    </source>
</evidence>
<reference evidence="1 2" key="1">
    <citation type="submission" date="2018-06" db="EMBL/GenBank/DDBJ databases">
        <title>Whole genome sequencing of four bacterial strains from South Shetland trench revealing bio-synthetic gene clusters.</title>
        <authorList>
            <person name="Abdel-Mageed W.M."/>
            <person name="Lehri B."/>
            <person name="Jarmusch S.A."/>
            <person name="Miranda K."/>
            <person name="Goodfellow M."/>
            <person name="Jaspars M."/>
            <person name="Karlyshev A.V."/>
        </authorList>
    </citation>
    <scope>NUCLEOTIDE SEQUENCE [LARGE SCALE GENOMIC DNA]</scope>
    <source>
        <strain evidence="1 2">SST1</strain>
    </source>
</reference>